<evidence type="ECO:0000313" key="1">
    <source>
        <dbReference type="EMBL" id="KAK3687505.1"/>
    </source>
</evidence>
<reference evidence="1" key="1">
    <citation type="journal article" date="2023" name="Mol. Phylogenet. Evol.">
        <title>Genome-scale phylogeny and comparative genomics of the fungal order Sordariales.</title>
        <authorList>
            <person name="Hensen N."/>
            <person name="Bonometti L."/>
            <person name="Westerberg I."/>
            <person name="Brannstrom I.O."/>
            <person name="Guillou S."/>
            <person name="Cros-Aarteil S."/>
            <person name="Calhoun S."/>
            <person name="Haridas S."/>
            <person name="Kuo A."/>
            <person name="Mondo S."/>
            <person name="Pangilinan J."/>
            <person name="Riley R."/>
            <person name="LaButti K."/>
            <person name="Andreopoulos B."/>
            <person name="Lipzen A."/>
            <person name="Chen C."/>
            <person name="Yan M."/>
            <person name="Daum C."/>
            <person name="Ng V."/>
            <person name="Clum A."/>
            <person name="Steindorff A."/>
            <person name="Ohm R.A."/>
            <person name="Martin F."/>
            <person name="Silar P."/>
            <person name="Natvig D.O."/>
            <person name="Lalanne C."/>
            <person name="Gautier V."/>
            <person name="Ament-Velasquez S.L."/>
            <person name="Kruys A."/>
            <person name="Hutchinson M.I."/>
            <person name="Powell A.J."/>
            <person name="Barry K."/>
            <person name="Miller A.N."/>
            <person name="Grigoriev I.V."/>
            <person name="Debuchy R."/>
            <person name="Gladieux P."/>
            <person name="Hiltunen Thoren M."/>
            <person name="Johannesson H."/>
        </authorList>
    </citation>
    <scope>NUCLEOTIDE SEQUENCE</scope>
    <source>
        <strain evidence="1">CBS 314.62</strain>
    </source>
</reference>
<organism evidence="1 2">
    <name type="scientific">Podospora appendiculata</name>
    <dbReference type="NCBI Taxonomy" id="314037"/>
    <lineage>
        <taxon>Eukaryota</taxon>
        <taxon>Fungi</taxon>
        <taxon>Dikarya</taxon>
        <taxon>Ascomycota</taxon>
        <taxon>Pezizomycotina</taxon>
        <taxon>Sordariomycetes</taxon>
        <taxon>Sordariomycetidae</taxon>
        <taxon>Sordariales</taxon>
        <taxon>Podosporaceae</taxon>
        <taxon>Podospora</taxon>
    </lineage>
</organism>
<dbReference type="EMBL" id="JAULSO010000002">
    <property type="protein sequence ID" value="KAK3687505.1"/>
    <property type="molecule type" value="Genomic_DNA"/>
</dbReference>
<gene>
    <name evidence="1" type="ORF">B0T22DRAFT_457366</name>
</gene>
<dbReference type="AlphaFoldDB" id="A0AAE0X7N0"/>
<proteinExistence type="predicted"/>
<comment type="caution">
    <text evidence="1">The sequence shown here is derived from an EMBL/GenBank/DDBJ whole genome shotgun (WGS) entry which is preliminary data.</text>
</comment>
<evidence type="ECO:0000313" key="2">
    <source>
        <dbReference type="Proteomes" id="UP001270362"/>
    </source>
</evidence>
<accession>A0AAE0X7N0</accession>
<name>A0AAE0X7N0_9PEZI</name>
<dbReference type="Proteomes" id="UP001270362">
    <property type="component" value="Unassembled WGS sequence"/>
</dbReference>
<protein>
    <submittedName>
        <fullName evidence="1">Uncharacterized protein</fullName>
    </submittedName>
</protein>
<keyword evidence="2" id="KW-1185">Reference proteome</keyword>
<sequence length="139" mass="15057">MHTQGCHIMPVCPIISLLSVSIRSRGCFAQKPPRAHVASLLLSRLPVFQKKKTRCRKRLVPSGLAAAHVVINRGFVPSGFIPSGIGSQSPSPHGRLRDPVIRSDIPVQLSLDSLVGLPPLRVAALACCGLLRSRCQKIW</sequence>
<reference evidence="1" key="2">
    <citation type="submission" date="2023-06" db="EMBL/GenBank/DDBJ databases">
        <authorList>
            <consortium name="Lawrence Berkeley National Laboratory"/>
            <person name="Haridas S."/>
            <person name="Hensen N."/>
            <person name="Bonometti L."/>
            <person name="Westerberg I."/>
            <person name="Brannstrom I.O."/>
            <person name="Guillou S."/>
            <person name="Cros-Aarteil S."/>
            <person name="Calhoun S."/>
            <person name="Kuo A."/>
            <person name="Mondo S."/>
            <person name="Pangilinan J."/>
            <person name="Riley R."/>
            <person name="Labutti K."/>
            <person name="Andreopoulos B."/>
            <person name="Lipzen A."/>
            <person name="Chen C."/>
            <person name="Yanf M."/>
            <person name="Daum C."/>
            <person name="Ng V."/>
            <person name="Clum A."/>
            <person name="Steindorff A."/>
            <person name="Ohm R."/>
            <person name="Martin F."/>
            <person name="Silar P."/>
            <person name="Natvig D."/>
            <person name="Lalanne C."/>
            <person name="Gautier V."/>
            <person name="Ament-Velasquez S.L."/>
            <person name="Kruys A."/>
            <person name="Hutchinson M.I."/>
            <person name="Powell A.J."/>
            <person name="Barry K."/>
            <person name="Miller A.N."/>
            <person name="Grigoriev I.V."/>
            <person name="Debuchy R."/>
            <person name="Gladieux P."/>
            <person name="Thoren M.H."/>
            <person name="Johannesson H."/>
        </authorList>
    </citation>
    <scope>NUCLEOTIDE SEQUENCE</scope>
    <source>
        <strain evidence="1">CBS 314.62</strain>
    </source>
</reference>